<dbReference type="Proteomes" id="UP000186698">
    <property type="component" value="Chromosome 7L"/>
</dbReference>
<dbReference type="InterPro" id="IPR000253">
    <property type="entry name" value="FHA_dom"/>
</dbReference>
<protein>
    <recommendedName>
        <fullName evidence="4">Pleckstrin homology-like domain family B member 1</fullName>
    </recommendedName>
    <alternativeName>
        <fullName evidence="5">Protein LL5-alpha</fullName>
    </alternativeName>
</protein>
<dbReference type="GO" id="GO:0045180">
    <property type="term" value="C:basal cortex"/>
    <property type="evidence" value="ECO:0007669"/>
    <property type="project" value="TreeGrafter"/>
</dbReference>
<dbReference type="InterPro" id="IPR001849">
    <property type="entry name" value="PH_domain"/>
</dbReference>
<evidence type="ECO:0000256" key="6">
    <source>
        <dbReference type="SAM" id="Coils"/>
    </source>
</evidence>
<dbReference type="Gene3D" id="2.60.200.20">
    <property type="match status" value="1"/>
</dbReference>
<evidence type="ECO:0000256" key="7">
    <source>
        <dbReference type="SAM" id="MobiDB-lite"/>
    </source>
</evidence>
<feature type="region of interest" description="Disordered" evidence="7">
    <location>
        <begin position="598"/>
        <end position="658"/>
    </location>
</feature>
<evidence type="ECO:0000313" key="10">
    <source>
        <dbReference type="RefSeq" id="XP_041425185.1"/>
    </source>
</evidence>
<sequence>MERCWGPLSEFYHRIACTCWHQGRGGQDYLEPENPAQTEIQDTMKALSRDVSSPCRTTHTVIQSTPLDLIDTGKSLKVQTEKPHLVSLGSGRLSTAITLLPLEEGRTTLGHASKDIPLQGPGIAAEHCYIENIRGNLTLYPCGNPCAIDGLPITQPTRLTQGCMICLGQSTFLRFNHPAEAHWMKAMIPSTGRSHAPGLYPSESSSSLLNGSRDAAYSRTVPSHTSLVSSIEKNLQDIMDSLVLEGPAPLSRKLSQTSLNHITPMTNGESRRYMVSPPTSPPYSNSGYDNTFPSPLSSPGSGSLTSPSSGQDAGTPTAPPVVPLRTSSFSHSLPRPVPTYGGSNLDLRSNRSVGGGSLLNPSSPATGSRMGGLSVPSSPLLSSKFHHQITDRSTSPFRQVVGPTRSLPPESPKLGRRNLESMRDLPPLSPSLPRRSSSSSVKPASDSPSRVPDSPSTLGRRRVGSTSSPGTENNTSTRQRRERSPSPSSFQETSRRLTPAYSLGSLGSPSQSPRVQRKGPMLRERKNSISEISGNQEELMDYHRRQREERLREQEMERLERQRLETILNLCAEYSKTDDTAPQVRLDDIRSFPSLGGTEENAASLCTRRPSWENTRSTTLENTGKRARARGEQNEEENQREENSSTESTQHEEDAVSPTGAEELLALEEQRRQTLGRVDQLKNRVTELEGQLQESAREAEMERALLQGEREAELSQLQHEQRMAQQLQDSLTSLESNVQKEKDKAHEKLEQERMELQSIQLSHHDLQRQLHNCPEALREQVQCQLTRESELLETKMKLFEDLEFQQLEKESRLEEERETTSQQLLQSKGECQRSITRRKERLTALEMQVNQICLQAAQDAEHLGQERSTVLFQLHKEKEKLVQLERRYQALTGRRGFSAGSAALREYITLDQLQDILESMPTGSAQTAVPMAGPDVNSASCAPTPEELPPVHLSSSSSSSPSISLEMNSPTTEGHSAPPASDLDTWYQDLVTAPSASSSPSSSPPPLPAKSHSSRKALQISRSRTEIEGGGTLPRMKTVSPSSSHFSVATLGRSVSPKNAPLTLNGTSSLSRGLAVTMQDIQSKRQLALQQKGQQVIEEQRRRLAELKQRAAVEAQSQWESLHGASNQGYTPIMHHSILHHQQVHSREDDPTHGFDTLSLESSDSLDTSVSTGNSACSPDNMSSASGLDMLKIEEMERMLLEAHAERARLVESREREVEVRRKALEDERRRREELERRLQDETAHRQRLVDKEVKMREKHFSQARPLTRYLPIRKEDFDLRTHIESSGHSVDACPHIILSEKMCRGFLTKMGGKIKSWKKRWFVFDRLKRTLSYYVDKHEAKLKGVIYFQAIEEVYYDHLRSAAKSPNPALTFCVKTHDRLYYMVAPSPEAMRIWMDVIVTGAEGYTQFMN</sequence>
<dbReference type="CTD" id="108696447"/>
<dbReference type="SMART" id="SM00233">
    <property type="entry name" value="PH"/>
    <property type="match status" value="1"/>
</dbReference>
<gene>
    <name evidence="10" type="primary">LOC108696447</name>
</gene>
<dbReference type="InterPro" id="IPR052212">
    <property type="entry name" value="PH-like_domain"/>
</dbReference>
<evidence type="ECO:0000259" key="8">
    <source>
        <dbReference type="PROSITE" id="PS50003"/>
    </source>
</evidence>
<dbReference type="CDD" id="cd22713">
    <property type="entry name" value="FHA_PHLB1"/>
    <property type="match status" value="1"/>
</dbReference>
<dbReference type="InterPro" id="IPR037810">
    <property type="entry name" value="PHLDB1/2/3_PH"/>
</dbReference>
<keyword evidence="1" id="KW-0488">Methylation</keyword>
<reference evidence="10" key="1">
    <citation type="submission" date="2025-08" db="UniProtKB">
        <authorList>
            <consortium name="RefSeq"/>
        </authorList>
    </citation>
    <scope>IDENTIFICATION</scope>
    <source>
        <strain evidence="10">J_2021</strain>
        <tissue evidence="10">Erythrocytes</tissue>
    </source>
</reference>
<evidence type="ECO:0000256" key="4">
    <source>
        <dbReference type="ARBA" id="ARBA00069090"/>
    </source>
</evidence>
<keyword evidence="9" id="KW-1185">Reference proteome</keyword>
<feature type="region of interest" description="Disordered" evidence="7">
    <location>
        <begin position="254"/>
        <end position="541"/>
    </location>
</feature>
<feature type="compositionally biased region" description="Low complexity" evidence="7">
    <location>
        <begin position="1156"/>
        <end position="1172"/>
    </location>
</feature>
<keyword evidence="3 6" id="KW-0175">Coiled coil</keyword>
<dbReference type="SUPFAM" id="SSF50729">
    <property type="entry name" value="PH domain-like"/>
    <property type="match status" value="1"/>
</dbReference>
<evidence type="ECO:0000256" key="1">
    <source>
        <dbReference type="ARBA" id="ARBA00022481"/>
    </source>
</evidence>
<feature type="coiled-coil region" evidence="6">
    <location>
        <begin position="664"/>
        <end position="769"/>
    </location>
</feature>
<evidence type="ECO:0000256" key="3">
    <source>
        <dbReference type="ARBA" id="ARBA00023054"/>
    </source>
</evidence>
<name>A0A8J1L993_XENLA</name>
<feature type="compositionally biased region" description="Polar residues" evidence="7">
    <location>
        <begin position="612"/>
        <end position="622"/>
    </location>
</feature>
<feature type="coiled-coil region" evidence="6">
    <location>
        <begin position="1193"/>
        <end position="1252"/>
    </location>
</feature>
<dbReference type="Pfam" id="PF00498">
    <property type="entry name" value="FHA"/>
    <property type="match status" value="1"/>
</dbReference>
<feature type="compositionally biased region" description="Polar residues" evidence="7">
    <location>
        <begin position="464"/>
        <end position="474"/>
    </location>
</feature>
<keyword evidence="2" id="KW-0597">Phosphoprotein</keyword>
<feature type="compositionally biased region" description="Polar residues" evidence="7">
    <location>
        <begin position="1173"/>
        <end position="1185"/>
    </location>
</feature>
<feature type="region of interest" description="Disordered" evidence="7">
    <location>
        <begin position="924"/>
        <end position="1042"/>
    </location>
</feature>
<dbReference type="InterPro" id="IPR011993">
    <property type="entry name" value="PH-like_dom_sf"/>
</dbReference>
<dbReference type="CDD" id="cd14673">
    <property type="entry name" value="PH_PHLDB1_2"/>
    <property type="match status" value="1"/>
</dbReference>
<dbReference type="FunFam" id="2.30.29.30:FF:000006">
    <property type="entry name" value="Pleckstrin homology like domain family B member 1"/>
    <property type="match status" value="1"/>
</dbReference>
<feature type="compositionally biased region" description="Low complexity" evidence="7">
    <location>
        <begin position="950"/>
        <end position="970"/>
    </location>
</feature>
<feature type="compositionally biased region" description="Low complexity" evidence="7">
    <location>
        <begin position="373"/>
        <end position="383"/>
    </location>
</feature>
<proteinExistence type="predicted"/>
<dbReference type="PANTHER" id="PTHR12156:SF23">
    <property type="entry name" value="PLECKSTRIN HOMOLOGY-LIKE DOMAIN FAMILY B MEMBER 1"/>
    <property type="match status" value="1"/>
</dbReference>
<feature type="domain" description="PH" evidence="8">
    <location>
        <begin position="1301"/>
        <end position="1404"/>
    </location>
</feature>
<evidence type="ECO:0000256" key="2">
    <source>
        <dbReference type="ARBA" id="ARBA00022553"/>
    </source>
</evidence>
<feature type="coiled-coil region" evidence="6">
    <location>
        <begin position="1090"/>
        <end position="1117"/>
    </location>
</feature>
<feature type="compositionally biased region" description="Low complexity" evidence="7">
    <location>
        <begin position="293"/>
        <end position="310"/>
    </location>
</feature>
<dbReference type="RefSeq" id="XP_041425185.1">
    <property type="nucleotide sequence ID" value="XM_041569251.1"/>
</dbReference>
<feature type="compositionally biased region" description="Polar residues" evidence="7">
    <location>
        <begin position="282"/>
        <end position="292"/>
    </location>
</feature>
<accession>A0A8J1L993</accession>
<dbReference type="PANTHER" id="PTHR12156">
    <property type="entry name" value="PLECKSTRIN HOMOLOGY-LIKE DOMAIN, FAMILY B, MEMBER 3"/>
    <property type="match status" value="1"/>
</dbReference>
<dbReference type="PROSITE" id="PS50003">
    <property type="entry name" value="PH_DOMAIN"/>
    <property type="match status" value="1"/>
</dbReference>
<feature type="region of interest" description="Disordered" evidence="7">
    <location>
        <begin position="1139"/>
        <end position="1185"/>
    </location>
</feature>
<dbReference type="Pfam" id="PF00169">
    <property type="entry name" value="PH"/>
    <property type="match status" value="1"/>
</dbReference>
<feature type="compositionally biased region" description="Low complexity" evidence="7">
    <location>
        <begin position="431"/>
        <end position="456"/>
    </location>
</feature>
<dbReference type="Gene3D" id="2.30.29.30">
    <property type="entry name" value="Pleckstrin-homology domain (PH domain)/Phosphotyrosine-binding domain (PTB)"/>
    <property type="match status" value="1"/>
</dbReference>
<dbReference type="InterPro" id="IPR008984">
    <property type="entry name" value="SMAD_FHA_dom_sf"/>
</dbReference>
<evidence type="ECO:0000256" key="5">
    <source>
        <dbReference type="ARBA" id="ARBA00077655"/>
    </source>
</evidence>
<feature type="compositionally biased region" description="Low complexity" evidence="7">
    <location>
        <begin position="502"/>
        <end position="513"/>
    </location>
</feature>
<dbReference type="SUPFAM" id="SSF49879">
    <property type="entry name" value="SMAD/FHA domain"/>
    <property type="match status" value="1"/>
</dbReference>
<dbReference type="GO" id="GO:0070507">
    <property type="term" value="P:regulation of microtubule cytoskeleton organization"/>
    <property type="evidence" value="ECO:0007669"/>
    <property type="project" value="TreeGrafter"/>
</dbReference>
<organism evidence="9 10">
    <name type="scientific">Xenopus laevis</name>
    <name type="common">African clawed frog</name>
    <dbReference type="NCBI Taxonomy" id="8355"/>
    <lineage>
        <taxon>Eukaryota</taxon>
        <taxon>Metazoa</taxon>
        <taxon>Chordata</taxon>
        <taxon>Craniata</taxon>
        <taxon>Vertebrata</taxon>
        <taxon>Euteleostomi</taxon>
        <taxon>Amphibia</taxon>
        <taxon>Batrachia</taxon>
        <taxon>Anura</taxon>
        <taxon>Pipoidea</taxon>
        <taxon>Pipidae</taxon>
        <taxon>Xenopodinae</taxon>
        <taxon>Xenopus</taxon>
        <taxon>Xenopus</taxon>
    </lineage>
</organism>
<evidence type="ECO:0000313" key="9">
    <source>
        <dbReference type="Proteomes" id="UP000186698"/>
    </source>
</evidence>
<dbReference type="FunFam" id="2.60.200.20:FF:000004">
    <property type="entry name" value="pleckstrin homology-like domain family B member 1 isoform X1"/>
    <property type="match status" value="1"/>
</dbReference>
<dbReference type="GeneID" id="108696447"/>
<feature type="compositionally biased region" description="Polar residues" evidence="7">
    <location>
        <begin position="254"/>
        <end position="268"/>
    </location>
</feature>